<gene>
    <name evidence="1" type="ORF">PF008_g19876</name>
</gene>
<proteinExistence type="predicted"/>
<accession>A0A6G0R144</accession>
<evidence type="ECO:0000313" key="1">
    <source>
        <dbReference type="EMBL" id="KAE9312851.1"/>
    </source>
</evidence>
<dbReference type="Proteomes" id="UP000486351">
    <property type="component" value="Unassembled WGS sequence"/>
</dbReference>
<dbReference type="AlphaFoldDB" id="A0A6G0R144"/>
<name>A0A6G0R144_9STRA</name>
<protein>
    <submittedName>
        <fullName evidence="1">Uncharacterized protein</fullName>
    </submittedName>
</protein>
<sequence>MGDGQLGAGRVSGYAAPWFACLSACLSPCLPATWRDYCPPCVSAEIIRPDGTNHACVSLAR</sequence>
<reference evidence="1 2" key="1">
    <citation type="submission" date="2018-09" db="EMBL/GenBank/DDBJ databases">
        <title>Genomic investigation of the strawberry pathogen Phytophthora fragariae indicates pathogenicity is determined by transcriptional variation in three key races.</title>
        <authorList>
            <person name="Adams T.M."/>
            <person name="Armitage A.D."/>
            <person name="Sobczyk M.K."/>
            <person name="Bates H.J."/>
            <person name="Dunwell J.M."/>
            <person name="Nellist C.F."/>
            <person name="Harrison R.J."/>
        </authorList>
    </citation>
    <scope>NUCLEOTIDE SEQUENCE [LARGE SCALE GENOMIC DNA]</scope>
    <source>
        <strain evidence="1 2">NOV-77</strain>
    </source>
</reference>
<evidence type="ECO:0000313" key="2">
    <source>
        <dbReference type="Proteomes" id="UP000486351"/>
    </source>
</evidence>
<organism evidence="1 2">
    <name type="scientific">Phytophthora fragariae</name>
    <dbReference type="NCBI Taxonomy" id="53985"/>
    <lineage>
        <taxon>Eukaryota</taxon>
        <taxon>Sar</taxon>
        <taxon>Stramenopiles</taxon>
        <taxon>Oomycota</taxon>
        <taxon>Peronosporomycetes</taxon>
        <taxon>Peronosporales</taxon>
        <taxon>Peronosporaceae</taxon>
        <taxon>Phytophthora</taxon>
    </lineage>
</organism>
<comment type="caution">
    <text evidence="1">The sequence shown here is derived from an EMBL/GenBank/DDBJ whole genome shotgun (WGS) entry which is preliminary data.</text>
</comment>
<dbReference type="EMBL" id="QXFY01001639">
    <property type="protein sequence ID" value="KAE9312851.1"/>
    <property type="molecule type" value="Genomic_DNA"/>
</dbReference>